<sequence>MFKQILLTVIFLAVVLASCTDSDDADTIFFNGKIITVDKDFTIAEAVAIKGDRFIRVGSSAEIRKLSGPHTQKIDLHGQCVLPGLIDAHLHPLMAAISELSEEIPDVHTLRELLEYIKQQAEEKEKGEWIIHPKFFPTRLKEMRQPTKDELDLVAPDHPVFLNGSYGGMVNSCALRISGIDGNTKHPGILKDPETGEPNGILRSSAFKLIEKTMPVRTISYEQELDALEKMIRRYNQVGLTGITDGTQTT</sequence>
<dbReference type="PROSITE" id="PS51257">
    <property type="entry name" value="PROKAR_LIPOPROTEIN"/>
    <property type="match status" value="1"/>
</dbReference>
<dbReference type="Gene3D" id="3.20.20.140">
    <property type="entry name" value="Metal-dependent hydrolases"/>
    <property type="match status" value="1"/>
</dbReference>
<dbReference type="Pfam" id="PF07969">
    <property type="entry name" value="Amidohydro_3"/>
    <property type="match status" value="1"/>
</dbReference>
<dbReference type="InterPro" id="IPR011059">
    <property type="entry name" value="Metal-dep_hydrolase_composite"/>
</dbReference>
<organism evidence="2">
    <name type="scientific">marine sediment metagenome</name>
    <dbReference type="NCBI Taxonomy" id="412755"/>
    <lineage>
        <taxon>unclassified sequences</taxon>
        <taxon>metagenomes</taxon>
        <taxon>ecological metagenomes</taxon>
    </lineage>
</organism>
<comment type="caution">
    <text evidence="2">The sequence shown here is derived from an EMBL/GenBank/DDBJ whole genome shotgun (WGS) entry which is preliminary data.</text>
</comment>
<evidence type="ECO:0000313" key="2">
    <source>
        <dbReference type="EMBL" id="GAI30886.1"/>
    </source>
</evidence>
<dbReference type="Gene3D" id="2.30.40.10">
    <property type="entry name" value="Urease, subunit C, domain 1"/>
    <property type="match status" value="1"/>
</dbReference>
<evidence type="ECO:0000259" key="1">
    <source>
        <dbReference type="Pfam" id="PF07969"/>
    </source>
</evidence>
<accession>X1NKZ4</accession>
<dbReference type="SUPFAM" id="SSF51338">
    <property type="entry name" value="Composite domain of metallo-dependent hydrolases"/>
    <property type="match status" value="1"/>
</dbReference>
<dbReference type="InterPro" id="IPR013108">
    <property type="entry name" value="Amidohydro_3"/>
</dbReference>
<proteinExistence type="predicted"/>
<reference evidence="2" key="1">
    <citation type="journal article" date="2014" name="Front. Microbiol.">
        <title>High frequency of phylogenetically diverse reductive dehalogenase-homologous genes in deep subseafloor sedimentary metagenomes.</title>
        <authorList>
            <person name="Kawai M."/>
            <person name="Futagami T."/>
            <person name="Toyoda A."/>
            <person name="Takaki Y."/>
            <person name="Nishi S."/>
            <person name="Hori S."/>
            <person name="Arai W."/>
            <person name="Tsubouchi T."/>
            <person name="Morono Y."/>
            <person name="Uchiyama I."/>
            <person name="Ito T."/>
            <person name="Fujiyama A."/>
            <person name="Inagaki F."/>
            <person name="Takami H."/>
        </authorList>
    </citation>
    <scope>NUCLEOTIDE SEQUENCE</scope>
    <source>
        <strain evidence="2">Expedition CK06-06</strain>
    </source>
</reference>
<dbReference type="PANTHER" id="PTHR22642:SF2">
    <property type="entry name" value="PROTEIN LONG AFTER FAR-RED 3"/>
    <property type="match status" value="1"/>
</dbReference>
<protein>
    <recommendedName>
        <fullName evidence="1">Amidohydrolase 3 domain-containing protein</fullName>
    </recommendedName>
</protein>
<dbReference type="GO" id="GO:0016810">
    <property type="term" value="F:hydrolase activity, acting on carbon-nitrogen (but not peptide) bonds"/>
    <property type="evidence" value="ECO:0007669"/>
    <property type="project" value="InterPro"/>
</dbReference>
<feature type="non-terminal residue" evidence="2">
    <location>
        <position position="250"/>
    </location>
</feature>
<dbReference type="AlphaFoldDB" id="X1NKZ4"/>
<dbReference type="Gene3D" id="3.10.310.70">
    <property type="match status" value="1"/>
</dbReference>
<dbReference type="EMBL" id="BARV01019447">
    <property type="protein sequence ID" value="GAI30886.1"/>
    <property type="molecule type" value="Genomic_DNA"/>
</dbReference>
<name>X1NKZ4_9ZZZZ</name>
<dbReference type="PANTHER" id="PTHR22642">
    <property type="entry name" value="IMIDAZOLONEPROPIONASE"/>
    <property type="match status" value="1"/>
</dbReference>
<feature type="domain" description="Amidohydrolase 3" evidence="1">
    <location>
        <begin position="74"/>
        <end position="245"/>
    </location>
</feature>
<gene>
    <name evidence="2" type="ORF">S06H3_32679</name>
</gene>